<dbReference type="Proteomes" id="UP001260072">
    <property type="component" value="Unassembled WGS sequence"/>
</dbReference>
<evidence type="ECO:0000256" key="5">
    <source>
        <dbReference type="PROSITE-ProRule" id="PRU00335"/>
    </source>
</evidence>
<dbReference type="PROSITE" id="PS50977">
    <property type="entry name" value="HTH_TETR_2"/>
    <property type="match status" value="1"/>
</dbReference>
<dbReference type="SUPFAM" id="SSF46689">
    <property type="entry name" value="Homeodomain-like"/>
    <property type="match status" value="1"/>
</dbReference>
<sequence>MSTPARARASRKSPAERSAEIADAARGVALEQGLAAVTLRSIAARAGVAPALVAHYEPNMDALVASTFSTIVGAETDEVARLIAAQPEPRRRLGTLLDTLLDGARDDVTVVWVEAWALGRRNDALAASVRDQMDAWQVVVQGVIEQGVAEAGFETDDAAATAWQLLGMIDGLNAQALVRWGDAGDRGSLIHRAVEGLLGLPRGALSAARSASGAGRTTR</sequence>
<keyword evidence="1" id="KW-0678">Repressor</keyword>
<dbReference type="PANTHER" id="PTHR30055:SF223">
    <property type="entry name" value="HTH-TYPE TRANSCRIPTIONAL REGULATOR UIDR"/>
    <property type="match status" value="1"/>
</dbReference>
<proteinExistence type="predicted"/>
<reference evidence="8" key="1">
    <citation type="submission" date="2023-07" db="EMBL/GenBank/DDBJ databases">
        <title>Description of three actinobacteria isolated from air of manufacturing shop in a pharmaceutical factory.</title>
        <authorList>
            <person name="Zhang D.-F."/>
        </authorList>
    </citation>
    <scope>NUCLEOTIDE SEQUENCE [LARGE SCALE GENOMIC DNA]</scope>
    <source>
        <strain evidence="8">CCTCC AB 2011122</strain>
    </source>
</reference>
<accession>A0ABU1FM32</accession>
<keyword evidence="8" id="KW-1185">Reference proteome</keyword>
<evidence type="ECO:0000256" key="4">
    <source>
        <dbReference type="ARBA" id="ARBA00023163"/>
    </source>
</evidence>
<protein>
    <submittedName>
        <fullName evidence="7">TetR family transcriptional regulator C-terminal domain-containing protein</fullName>
    </submittedName>
</protein>
<evidence type="ECO:0000313" key="8">
    <source>
        <dbReference type="Proteomes" id="UP001260072"/>
    </source>
</evidence>
<dbReference type="InterPro" id="IPR001647">
    <property type="entry name" value="HTH_TetR"/>
</dbReference>
<dbReference type="InterPro" id="IPR009057">
    <property type="entry name" value="Homeodomain-like_sf"/>
</dbReference>
<comment type="caution">
    <text evidence="7">The sequence shown here is derived from an EMBL/GenBank/DDBJ whole genome shotgun (WGS) entry which is preliminary data.</text>
</comment>
<dbReference type="SUPFAM" id="SSF48498">
    <property type="entry name" value="Tetracyclin repressor-like, C-terminal domain"/>
    <property type="match status" value="1"/>
</dbReference>
<evidence type="ECO:0000256" key="2">
    <source>
        <dbReference type="ARBA" id="ARBA00023015"/>
    </source>
</evidence>
<evidence type="ECO:0000256" key="3">
    <source>
        <dbReference type="ARBA" id="ARBA00023125"/>
    </source>
</evidence>
<keyword evidence="2" id="KW-0805">Transcription regulation</keyword>
<evidence type="ECO:0000313" key="7">
    <source>
        <dbReference type="EMBL" id="MDR5692821.1"/>
    </source>
</evidence>
<dbReference type="InterPro" id="IPR050109">
    <property type="entry name" value="HTH-type_TetR-like_transc_reg"/>
</dbReference>
<dbReference type="Pfam" id="PF13977">
    <property type="entry name" value="TetR_C_6"/>
    <property type="match status" value="1"/>
</dbReference>
<dbReference type="Gene3D" id="1.10.357.10">
    <property type="entry name" value="Tetracycline Repressor, domain 2"/>
    <property type="match status" value="1"/>
</dbReference>
<evidence type="ECO:0000259" key="6">
    <source>
        <dbReference type="PROSITE" id="PS50977"/>
    </source>
</evidence>
<dbReference type="InterPro" id="IPR039538">
    <property type="entry name" value="BetI_C"/>
</dbReference>
<dbReference type="InterPro" id="IPR036271">
    <property type="entry name" value="Tet_transcr_reg_TetR-rel_C_sf"/>
</dbReference>
<dbReference type="RefSeq" id="WP_310521194.1">
    <property type="nucleotide sequence ID" value="NZ_BAABBS010000001.1"/>
</dbReference>
<evidence type="ECO:0000256" key="1">
    <source>
        <dbReference type="ARBA" id="ARBA00022491"/>
    </source>
</evidence>
<dbReference type="PANTHER" id="PTHR30055">
    <property type="entry name" value="HTH-TYPE TRANSCRIPTIONAL REGULATOR RUTR"/>
    <property type="match status" value="1"/>
</dbReference>
<feature type="DNA-binding region" description="H-T-H motif" evidence="5">
    <location>
        <begin position="38"/>
        <end position="57"/>
    </location>
</feature>
<organism evidence="7 8">
    <name type="scientific">Agromyces indicus</name>
    <dbReference type="NCBI Taxonomy" id="758919"/>
    <lineage>
        <taxon>Bacteria</taxon>
        <taxon>Bacillati</taxon>
        <taxon>Actinomycetota</taxon>
        <taxon>Actinomycetes</taxon>
        <taxon>Micrococcales</taxon>
        <taxon>Microbacteriaceae</taxon>
        <taxon>Agromyces</taxon>
    </lineage>
</organism>
<name>A0ABU1FM32_9MICO</name>
<dbReference type="EMBL" id="JAVKGS010000003">
    <property type="protein sequence ID" value="MDR5692821.1"/>
    <property type="molecule type" value="Genomic_DNA"/>
</dbReference>
<gene>
    <name evidence="7" type="ORF">RH861_12190</name>
</gene>
<keyword evidence="3 5" id="KW-0238">DNA-binding</keyword>
<keyword evidence="4" id="KW-0804">Transcription</keyword>
<dbReference type="Pfam" id="PF00440">
    <property type="entry name" value="TetR_N"/>
    <property type="match status" value="1"/>
</dbReference>
<feature type="domain" description="HTH tetR-type" evidence="6">
    <location>
        <begin position="15"/>
        <end position="75"/>
    </location>
</feature>